<proteinExistence type="predicted"/>
<dbReference type="AlphaFoldDB" id="A0A917DGP5"/>
<keyword evidence="2" id="KW-1185">Reference proteome</keyword>
<evidence type="ECO:0000313" key="1">
    <source>
        <dbReference type="EMBL" id="GGD35528.1"/>
    </source>
</evidence>
<evidence type="ECO:0000313" key="2">
    <source>
        <dbReference type="Proteomes" id="UP000633205"/>
    </source>
</evidence>
<sequence>MPPAIRRYRTNQIHDMFAPQRTATKSLPDAEPLLATLAGGAVEVIAGVRDVDQLSRWLAEEPYRNLVLRANLAARARSARSQSARQPVYRIQRVLSTSPTDGVVEATVIVATMARTRAIAIRLEGYDRRWRATSLAVL</sequence>
<dbReference type="Pfam" id="PF20060">
    <property type="entry name" value="DUF6459"/>
    <property type="match status" value="1"/>
</dbReference>
<reference evidence="1" key="2">
    <citation type="submission" date="2020-09" db="EMBL/GenBank/DDBJ databases">
        <authorList>
            <person name="Sun Q."/>
            <person name="Zhou Y."/>
        </authorList>
    </citation>
    <scope>NUCLEOTIDE SEQUENCE</scope>
    <source>
        <strain evidence="1">CGMCC 1.15152</strain>
    </source>
</reference>
<evidence type="ECO:0008006" key="3">
    <source>
        <dbReference type="Google" id="ProtNLM"/>
    </source>
</evidence>
<organism evidence="1 2">
    <name type="scientific">Microbacterium faecale</name>
    <dbReference type="NCBI Taxonomy" id="1804630"/>
    <lineage>
        <taxon>Bacteria</taxon>
        <taxon>Bacillati</taxon>
        <taxon>Actinomycetota</taxon>
        <taxon>Actinomycetes</taxon>
        <taxon>Micrococcales</taxon>
        <taxon>Microbacteriaceae</taxon>
        <taxon>Microbacterium</taxon>
    </lineage>
</organism>
<reference evidence="1" key="1">
    <citation type="journal article" date="2014" name="Int. J. Syst. Evol. Microbiol.">
        <title>Complete genome sequence of Corynebacterium casei LMG S-19264T (=DSM 44701T), isolated from a smear-ripened cheese.</title>
        <authorList>
            <consortium name="US DOE Joint Genome Institute (JGI-PGF)"/>
            <person name="Walter F."/>
            <person name="Albersmeier A."/>
            <person name="Kalinowski J."/>
            <person name="Ruckert C."/>
        </authorList>
    </citation>
    <scope>NUCLEOTIDE SEQUENCE</scope>
    <source>
        <strain evidence="1">CGMCC 1.15152</strain>
    </source>
</reference>
<dbReference type="RefSeq" id="WP_188711667.1">
    <property type="nucleotide sequence ID" value="NZ_BMHO01000001.1"/>
</dbReference>
<accession>A0A917DGP5</accession>
<name>A0A917DGP5_9MICO</name>
<gene>
    <name evidence="1" type="ORF">GCM10010915_15090</name>
</gene>
<dbReference type="EMBL" id="BMHO01000001">
    <property type="protein sequence ID" value="GGD35528.1"/>
    <property type="molecule type" value="Genomic_DNA"/>
</dbReference>
<protein>
    <recommendedName>
        <fullName evidence="3">3-hydroxyacyl-CoA dehydrogenase</fullName>
    </recommendedName>
</protein>
<dbReference type="Proteomes" id="UP000633205">
    <property type="component" value="Unassembled WGS sequence"/>
</dbReference>
<dbReference type="InterPro" id="IPR045596">
    <property type="entry name" value="DUF6459"/>
</dbReference>
<comment type="caution">
    <text evidence="1">The sequence shown here is derived from an EMBL/GenBank/DDBJ whole genome shotgun (WGS) entry which is preliminary data.</text>
</comment>